<sequence>MGGNNSSVADVRRTIREVTAYAEFVELAPYPDDAEEAWGIGDRRDVLCEALLAYSLLAIRRLDDFLKSRRQKDDDIIAPDLEIDLEYVLGDEGALLSEETRDLVNKSAAHLTNRGLVETWDREMDLGALLEEKMNVFERLTTELDAISGKEIEC</sequence>
<comment type="caution">
    <text evidence="1">The sequence shown here is derived from an EMBL/GenBank/DDBJ whole genome shotgun (WGS) entry which is preliminary data.</text>
</comment>
<gene>
    <name evidence="1" type="ORF">GCM10011358_11750</name>
</gene>
<proteinExistence type="predicted"/>
<name>A0ABQ1QLG8_9RHOB</name>
<keyword evidence="2" id="KW-1185">Reference proteome</keyword>
<dbReference type="Proteomes" id="UP000617355">
    <property type="component" value="Unassembled WGS sequence"/>
</dbReference>
<dbReference type="RefSeq" id="WP_188526721.1">
    <property type="nucleotide sequence ID" value="NZ_BMGI01000002.1"/>
</dbReference>
<accession>A0ABQ1QLG8</accession>
<evidence type="ECO:0000313" key="2">
    <source>
        <dbReference type="Proteomes" id="UP000617355"/>
    </source>
</evidence>
<evidence type="ECO:0008006" key="3">
    <source>
        <dbReference type="Google" id="ProtNLM"/>
    </source>
</evidence>
<reference evidence="2" key="1">
    <citation type="journal article" date="2019" name="Int. J. Syst. Evol. Microbiol.">
        <title>The Global Catalogue of Microorganisms (GCM) 10K type strain sequencing project: providing services to taxonomists for standard genome sequencing and annotation.</title>
        <authorList>
            <consortium name="The Broad Institute Genomics Platform"/>
            <consortium name="The Broad Institute Genome Sequencing Center for Infectious Disease"/>
            <person name="Wu L."/>
            <person name="Ma J."/>
        </authorList>
    </citation>
    <scope>NUCLEOTIDE SEQUENCE [LARGE SCALE GENOMIC DNA]</scope>
    <source>
        <strain evidence="2">CGMCC 1.12922</strain>
    </source>
</reference>
<dbReference type="EMBL" id="BMGI01000002">
    <property type="protein sequence ID" value="GGD29399.1"/>
    <property type="molecule type" value="Genomic_DNA"/>
</dbReference>
<organism evidence="1 2">
    <name type="scientific">Sinisalibacter lacisalsi</name>
    <dbReference type="NCBI Taxonomy" id="1526570"/>
    <lineage>
        <taxon>Bacteria</taxon>
        <taxon>Pseudomonadati</taxon>
        <taxon>Pseudomonadota</taxon>
        <taxon>Alphaproteobacteria</taxon>
        <taxon>Rhodobacterales</taxon>
        <taxon>Roseobacteraceae</taxon>
        <taxon>Sinisalibacter</taxon>
    </lineage>
</organism>
<protein>
    <recommendedName>
        <fullName evidence="3">DUF86 domain-containing protein</fullName>
    </recommendedName>
</protein>
<evidence type="ECO:0000313" key="1">
    <source>
        <dbReference type="EMBL" id="GGD29399.1"/>
    </source>
</evidence>